<dbReference type="SUPFAM" id="SSF48371">
    <property type="entry name" value="ARM repeat"/>
    <property type="match status" value="1"/>
</dbReference>
<dbReference type="Gene3D" id="1.25.10.10">
    <property type="entry name" value="Leucine-rich Repeat Variant"/>
    <property type="match status" value="1"/>
</dbReference>
<sequence length="281" mass="32649">MRTDIIPHLKSILFDPKDIIRYKALTVLLFLAQNLENQSEIMEGVDFVSIADDLRKPYSGNQQQRKQIQIQQEGYCNLLNVVLEGRKDDELRKSIINSGIIDSLFFIYETYDLQLITIPFVDTLYRLTVSGNQIRQLLYSKKPYPYLLRLLQHTNNKVTLTVILSFINFLLFGTCTTLASTQHPHFNEIQAVNGVEKLYLLFKGNKIIKQVRDKCAICIGRLFRAKEMPDPLRSEIISYLKTLVNDTDEWVKKSSRQTLQGLIYNLVNKTEIEKKDFKIPI</sequence>
<dbReference type="InterPro" id="IPR016024">
    <property type="entry name" value="ARM-type_fold"/>
</dbReference>
<evidence type="ECO:0000313" key="1">
    <source>
        <dbReference type="EMBL" id="KAA6392399.1"/>
    </source>
</evidence>
<dbReference type="EMBL" id="SNRW01002553">
    <property type="protein sequence ID" value="KAA6392399.1"/>
    <property type="molecule type" value="Genomic_DNA"/>
</dbReference>
<dbReference type="InterPro" id="IPR011989">
    <property type="entry name" value="ARM-like"/>
</dbReference>
<name>A0A5J4WDI5_9EUKA</name>
<accession>A0A5J4WDI5</accession>
<organism evidence="1 2">
    <name type="scientific">Streblomastix strix</name>
    <dbReference type="NCBI Taxonomy" id="222440"/>
    <lineage>
        <taxon>Eukaryota</taxon>
        <taxon>Metamonada</taxon>
        <taxon>Preaxostyla</taxon>
        <taxon>Oxymonadida</taxon>
        <taxon>Streblomastigidae</taxon>
        <taxon>Streblomastix</taxon>
    </lineage>
</organism>
<protein>
    <submittedName>
        <fullName evidence="1">Uncharacterized protein</fullName>
    </submittedName>
</protein>
<evidence type="ECO:0000313" key="2">
    <source>
        <dbReference type="Proteomes" id="UP000324800"/>
    </source>
</evidence>
<reference evidence="1 2" key="1">
    <citation type="submission" date="2019-03" db="EMBL/GenBank/DDBJ databases">
        <title>Single cell metagenomics reveals metabolic interactions within the superorganism composed of flagellate Streblomastix strix and complex community of Bacteroidetes bacteria on its surface.</title>
        <authorList>
            <person name="Treitli S.C."/>
            <person name="Kolisko M."/>
            <person name="Husnik F."/>
            <person name="Keeling P."/>
            <person name="Hampl V."/>
        </authorList>
    </citation>
    <scope>NUCLEOTIDE SEQUENCE [LARGE SCALE GENOMIC DNA]</scope>
    <source>
        <strain evidence="1">ST1C</strain>
    </source>
</reference>
<dbReference type="Proteomes" id="UP000324800">
    <property type="component" value="Unassembled WGS sequence"/>
</dbReference>
<comment type="caution">
    <text evidence="1">The sequence shown here is derived from an EMBL/GenBank/DDBJ whole genome shotgun (WGS) entry which is preliminary data.</text>
</comment>
<proteinExistence type="predicted"/>
<gene>
    <name evidence="1" type="ORF">EZS28_012075</name>
</gene>
<dbReference type="AlphaFoldDB" id="A0A5J4WDI5"/>